<name>A0A427B311_ENSVE</name>
<accession>A0A427B311</accession>
<protein>
    <submittedName>
        <fullName evidence="1">Uncharacterized protein</fullName>
    </submittedName>
</protein>
<sequence length="70" mass="7862">MAEGQELLGKMLGDWMVATKVEEQQDAKNTTVILSDRTLTDSKIEVDLYRGSILLEHYMGSLLQVIGYKS</sequence>
<gene>
    <name evidence="1" type="ORF">B296_00018756</name>
</gene>
<dbReference type="Proteomes" id="UP000287651">
    <property type="component" value="Unassembled WGS sequence"/>
</dbReference>
<evidence type="ECO:0000313" key="1">
    <source>
        <dbReference type="EMBL" id="RRT82858.1"/>
    </source>
</evidence>
<dbReference type="AlphaFoldDB" id="A0A427B311"/>
<evidence type="ECO:0000313" key="2">
    <source>
        <dbReference type="Proteomes" id="UP000287651"/>
    </source>
</evidence>
<dbReference type="EMBL" id="AMZH03000611">
    <property type="protein sequence ID" value="RRT82858.1"/>
    <property type="molecule type" value="Genomic_DNA"/>
</dbReference>
<reference evidence="1 2" key="1">
    <citation type="journal article" date="2014" name="Agronomy (Basel)">
        <title>A Draft Genome Sequence for Ensete ventricosum, the Drought-Tolerant Tree Against Hunger.</title>
        <authorList>
            <person name="Harrison J."/>
            <person name="Moore K.A."/>
            <person name="Paszkiewicz K."/>
            <person name="Jones T."/>
            <person name="Grant M."/>
            <person name="Ambacheew D."/>
            <person name="Muzemil S."/>
            <person name="Studholme D.J."/>
        </authorList>
    </citation>
    <scope>NUCLEOTIDE SEQUENCE [LARGE SCALE GENOMIC DNA]</scope>
</reference>
<organism evidence="1 2">
    <name type="scientific">Ensete ventricosum</name>
    <name type="common">Abyssinian banana</name>
    <name type="synonym">Musa ensete</name>
    <dbReference type="NCBI Taxonomy" id="4639"/>
    <lineage>
        <taxon>Eukaryota</taxon>
        <taxon>Viridiplantae</taxon>
        <taxon>Streptophyta</taxon>
        <taxon>Embryophyta</taxon>
        <taxon>Tracheophyta</taxon>
        <taxon>Spermatophyta</taxon>
        <taxon>Magnoliopsida</taxon>
        <taxon>Liliopsida</taxon>
        <taxon>Zingiberales</taxon>
        <taxon>Musaceae</taxon>
        <taxon>Ensete</taxon>
    </lineage>
</organism>
<comment type="caution">
    <text evidence="1">The sequence shown here is derived from an EMBL/GenBank/DDBJ whole genome shotgun (WGS) entry which is preliminary data.</text>
</comment>
<proteinExistence type="predicted"/>